<evidence type="ECO:0000256" key="1">
    <source>
        <dbReference type="SAM" id="Phobius"/>
    </source>
</evidence>
<organism evidence="2 3">
    <name type="scientific">Kineosporia babensis</name>
    <dbReference type="NCBI Taxonomy" id="499548"/>
    <lineage>
        <taxon>Bacteria</taxon>
        <taxon>Bacillati</taxon>
        <taxon>Actinomycetota</taxon>
        <taxon>Actinomycetes</taxon>
        <taxon>Kineosporiales</taxon>
        <taxon>Kineosporiaceae</taxon>
        <taxon>Kineosporia</taxon>
    </lineage>
</organism>
<keyword evidence="3" id="KW-1185">Reference proteome</keyword>
<dbReference type="Proteomes" id="UP001138997">
    <property type="component" value="Unassembled WGS sequence"/>
</dbReference>
<evidence type="ECO:0000313" key="3">
    <source>
        <dbReference type="Proteomes" id="UP001138997"/>
    </source>
</evidence>
<comment type="caution">
    <text evidence="2">The sequence shown here is derived from an EMBL/GenBank/DDBJ whole genome shotgun (WGS) entry which is preliminary data.</text>
</comment>
<dbReference type="EMBL" id="JAJOMB010000027">
    <property type="protein sequence ID" value="MCD5316144.1"/>
    <property type="molecule type" value="Genomic_DNA"/>
</dbReference>
<sequence length="179" mass="19609">MWINTKTSDLAAVLELSSDRDWLAWVVDIAQIFGALASAVAIVLALRSIKISRDQSAEADRRLVRERRIDYELGVLRDVALTLTRGSNVAFAGAELGVHAACLGPRVVPLVCAMPNQPSTAEAESRIAEARAQMKAMLSMQRPSSVWDLLRDELQGEVLDQITLRVERSDRLDAGDRAG</sequence>
<keyword evidence="1" id="KW-0812">Transmembrane</keyword>
<protein>
    <submittedName>
        <fullName evidence="2">Uncharacterized protein</fullName>
    </submittedName>
</protein>
<reference evidence="2" key="1">
    <citation type="submission" date="2021-11" db="EMBL/GenBank/DDBJ databases">
        <title>Streptomyces corallinus and Kineosporia corallina sp. nov., two new coral-derived marine actinobacteria.</title>
        <authorList>
            <person name="Buangrab K."/>
            <person name="Sutthacheep M."/>
            <person name="Yeemin T."/>
            <person name="Harunari E."/>
            <person name="Igarashi Y."/>
            <person name="Sripreechasak P."/>
            <person name="Kanchanasin P."/>
            <person name="Tanasupawat S."/>
            <person name="Phongsopitanun W."/>
        </authorList>
    </citation>
    <scope>NUCLEOTIDE SEQUENCE</scope>
    <source>
        <strain evidence="2">JCM 31032</strain>
    </source>
</reference>
<name>A0A9X1NM80_9ACTN</name>
<dbReference type="AlphaFoldDB" id="A0A9X1NM80"/>
<evidence type="ECO:0000313" key="2">
    <source>
        <dbReference type="EMBL" id="MCD5316144.1"/>
    </source>
</evidence>
<proteinExistence type="predicted"/>
<feature type="transmembrane region" description="Helical" evidence="1">
    <location>
        <begin position="22"/>
        <end position="46"/>
    </location>
</feature>
<dbReference type="RefSeq" id="WP_231448996.1">
    <property type="nucleotide sequence ID" value="NZ_JAJOMB010000027.1"/>
</dbReference>
<keyword evidence="1" id="KW-1133">Transmembrane helix</keyword>
<keyword evidence="1" id="KW-0472">Membrane</keyword>
<gene>
    <name evidence="2" type="ORF">LR394_35140</name>
</gene>
<accession>A0A9X1NM80</accession>